<feature type="region of interest" description="Disordered" evidence="6">
    <location>
        <begin position="258"/>
        <end position="290"/>
    </location>
</feature>
<feature type="transmembrane region" description="Helical" evidence="7">
    <location>
        <begin position="504"/>
        <end position="524"/>
    </location>
</feature>
<evidence type="ECO:0000256" key="6">
    <source>
        <dbReference type="SAM" id="MobiDB-lite"/>
    </source>
</evidence>
<dbReference type="EMBL" id="JAADYS010002165">
    <property type="protein sequence ID" value="KAF4459487.1"/>
    <property type="molecule type" value="Genomic_DNA"/>
</dbReference>
<dbReference type="PANTHER" id="PTHR23502:SF30">
    <property type="entry name" value="TRANSPORTER, PUTATIVE (AFU_ORTHOLOGUE AFUA_8G04702)-RELATED"/>
    <property type="match status" value="1"/>
</dbReference>
<feature type="transmembrane region" description="Helical" evidence="7">
    <location>
        <begin position="208"/>
        <end position="228"/>
    </location>
</feature>
<keyword evidence="5" id="KW-0325">Glycoprotein</keyword>
<accession>A0A8H4KY75</accession>
<dbReference type="Proteomes" id="UP000554235">
    <property type="component" value="Unassembled WGS sequence"/>
</dbReference>
<proteinExistence type="predicted"/>
<dbReference type="OrthoDB" id="5215911at2759"/>
<comment type="subcellular location">
    <subcellularLocation>
        <location evidence="1">Membrane</location>
        <topology evidence="1">Multi-pass membrane protein</topology>
    </subcellularLocation>
</comment>
<dbReference type="SUPFAM" id="SSF103473">
    <property type="entry name" value="MFS general substrate transporter"/>
    <property type="match status" value="1"/>
</dbReference>
<dbReference type="AlphaFoldDB" id="A0A8H4KY75"/>
<gene>
    <name evidence="9" type="ORF">FALBO_13759</name>
</gene>
<keyword evidence="4 7" id="KW-0472">Membrane</keyword>
<comment type="caution">
    <text evidence="9">The sequence shown here is derived from an EMBL/GenBank/DDBJ whole genome shotgun (WGS) entry which is preliminary data.</text>
</comment>
<evidence type="ECO:0000256" key="1">
    <source>
        <dbReference type="ARBA" id="ARBA00004141"/>
    </source>
</evidence>
<name>A0A8H4KY75_9HYPO</name>
<feature type="transmembrane region" description="Helical" evidence="7">
    <location>
        <begin position="473"/>
        <end position="492"/>
    </location>
</feature>
<dbReference type="PROSITE" id="PS50850">
    <property type="entry name" value="MFS"/>
    <property type="match status" value="1"/>
</dbReference>
<dbReference type="GO" id="GO:0022857">
    <property type="term" value="F:transmembrane transporter activity"/>
    <property type="evidence" value="ECO:0007669"/>
    <property type="project" value="InterPro"/>
</dbReference>
<evidence type="ECO:0000256" key="7">
    <source>
        <dbReference type="SAM" id="Phobius"/>
    </source>
</evidence>
<feature type="transmembrane region" description="Helical" evidence="7">
    <location>
        <begin position="365"/>
        <end position="388"/>
    </location>
</feature>
<dbReference type="PANTHER" id="PTHR23502">
    <property type="entry name" value="MAJOR FACILITATOR SUPERFAMILY"/>
    <property type="match status" value="1"/>
</dbReference>
<reference evidence="9 10" key="1">
    <citation type="submission" date="2020-01" db="EMBL/GenBank/DDBJ databases">
        <title>Identification and distribution of gene clusters putatively required for synthesis of sphingolipid metabolism inhibitors in phylogenetically diverse species of the filamentous fungus Fusarium.</title>
        <authorList>
            <person name="Kim H.-S."/>
            <person name="Busman M."/>
            <person name="Brown D.W."/>
            <person name="Divon H."/>
            <person name="Uhlig S."/>
            <person name="Proctor R.H."/>
        </authorList>
    </citation>
    <scope>NUCLEOTIDE SEQUENCE [LARGE SCALE GENOMIC DNA]</scope>
    <source>
        <strain evidence="9 10">NRRL 20459</strain>
    </source>
</reference>
<feature type="transmembrane region" description="Helical" evidence="7">
    <location>
        <begin position="184"/>
        <end position="202"/>
    </location>
</feature>
<dbReference type="Gene3D" id="1.20.1250.20">
    <property type="entry name" value="MFS general substrate transporter like domains"/>
    <property type="match status" value="1"/>
</dbReference>
<keyword evidence="10" id="KW-1185">Reference proteome</keyword>
<evidence type="ECO:0000256" key="2">
    <source>
        <dbReference type="ARBA" id="ARBA00022692"/>
    </source>
</evidence>
<organism evidence="9 10">
    <name type="scientific">Fusarium albosuccineum</name>
    <dbReference type="NCBI Taxonomy" id="1237068"/>
    <lineage>
        <taxon>Eukaryota</taxon>
        <taxon>Fungi</taxon>
        <taxon>Dikarya</taxon>
        <taxon>Ascomycota</taxon>
        <taxon>Pezizomycotina</taxon>
        <taxon>Sordariomycetes</taxon>
        <taxon>Hypocreomycetidae</taxon>
        <taxon>Hypocreales</taxon>
        <taxon>Nectriaceae</taxon>
        <taxon>Fusarium</taxon>
        <taxon>Fusarium decemcellulare species complex</taxon>
    </lineage>
</organism>
<dbReference type="InterPro" id="IPR020846">
    <property type="entry name" value="MFS_dom"/>
</dbReference>
<feature type="transmembrane region" description="Helical" evidence="7">
    <location>
        <begin position="85"/>
        <end position="107"/>
    </location>
</feature>
<feature type="transmembrane region" description="Helical" evidence="7">
    <location>
        <begin position="323"/>
        <end position="345"/>
    </location>
</feature>
<feature type="transmembrane region" description="Helical" evidence="7">
    <location>
        <begin position="119"/>
        <end position="137"/>
    </location>
</feature>
<evidence type="ECO:0000256" key="3">
    <source>
        <dbReference type="ARBA" id="ARBA00022989"/>
    </source>
</evidence>
<dbReference type="Pfam" id="PF07690">
    <property type="entry name" value="MFS_1"/>
    <property type="match status" value="1"/>
</dbReference>
<dbReference type="InterPro" id="IPR036259">
    <property type="entry name" value="MFS_trans_sf"/>
</dbReference>
<evidence type="ECO:0000256" key="5">
    <source>
        <dbReference type="ARBA" id="ARBA00023180"/>
    </source>
</evidence>
<evidence type="ECO:0000313" key="10">
    <source>
        <dbReference type="Proteomes" id="UP000554235"/>
    </source>
</evidence>
<keyword evidence="2 7" id="KW-0812">Transmembrane</keyword>
<sequence>MSSTPTPGTVQLVDVQGVVHAKHGEGHKDIVLIPQPSDHPDDPLAWTPNRKIFNIFWAMAWCFLAAAIISGLSPAYLMIEADTGISVADLSTGNGLLYLFLGWGTLITQNVALTFGRRITLVASILLTTFVTLWSAYLESRAELFVNRIILGIVSSPMETLIEVIIGDVFFIHERGLYMGIYSWSLWASAFLCPVASGFVAEAHGWRWIQYILSIIGGVLTVLTFLFFEETMFSRPTMPAEALTISVSEDKAPSLVEAASPQLSEKPGSKDAGSPERKSTSISDGHQVDCPAQPKTFVQRLALWGFQSPRPATKRAILLPFRLLRYPTIVLSGFLVGGILSWYNVVGGSLALILGNEPYNFGTNTIGLFYLAAVVGVSIGCVLCSTTSDRTAVWFARRNEGIMEPEQRLWLCLVCIVAHPAGCLLYGIGAAYHLHWVGIAFGLGLISVTLPIGSALAFNYILDSYKEVAGEGLVTSILIRNLMGFAFSYAVVPMIDDLGLKNAFILIAVLGLVLWCMCLVMILIGKSLRQGSAESYWRLVDKLGATAH</sequence>
<feature type="transmembrane region" description="Helical" evidence="7">
    <location>
        <begin position="409"/>
        <end position="428"/>
    </location>
</feature>
<feature type="domain" description="Major facilitator superfamily (MFS) profile" evidence="8">
    <location>
        <begin position="54"/>
        <end position="526"/>
    </location>
</feature>
<evidence type="ECO:0000256" key="4">
    <source>
        <dbReference type="ARBA" id="ARBA00023136"/>
    </source>
</evidence>
<protein>
    <submittedName>
        <fullName evidence="9">Major facilitator superfamily</fullName>
    </submittedName>
</protein>
<dbReference type="GO" id="GO:0005886">
    <property type="term" value="C:plasma membrane"/>
    <property type="evidence" value="ECO:0007669"/>
    <property type="project" value="TreeGrafter"/>
</dbReference>
<evidence type="ECO:0000313" key="9">
    <source>
        <dbReference type="EMBL" id="KAF4459487.1"/>
    </source>
</evidence>
<feature type="compositionally biased region" description="Basic and acidic residues" evidence="6">
    <location>
        <begin position="267"/>
        <end position="279"/>
    </location>
</feature>
<dbReference type="InterPro" id="IPR011701">
    <property type="entry name" value="MFS"/>
</dbReference>
<feature type="transmembrane region" description="Helical" evidence="7">
    <location>
        <begin position="55"/>
        <end position="79"/>
    </location>
</feature>
<feature type="transmembrane region" description="Helical" evidence="7">
    <location>
        <begin position="434"/>
        <end position="461"/>
    </location>
</feature>
<evidence type="ECO:0000259" key="8">
    <source>
        <dbReference type="PROSITE" id="PS50850"/>
    </source>
</evidence>
<feature type="transmembrane region" description="Helical" evidence="7">
    <location>
        <begin position="149"/>
        <end position="172"/>
    </location>
</feature>
<keyword evidence="3 7" id="KW-1133">Transmembrane helix</keyword>